<evidence type="ECO:0000313" key="1">
    <source>
        <dbReference type="EMBL" id="RPA96056.1"/>
    </source>
</evidence>
<evidence type="ECO:0000313" key="2">
    <source>
        <dbReference type="Proteomes" id="UP000276215"/>
    </source>
</evidence>
<dbReference type="STRING" id="1336337.A0A3N4JCQ5"/>
<dbReference type="OrthoDB" id="5459121at2759"/>
<accession>A0A3N4JCQ5</accession>
<dbReference type="Proteomes" id="UP000276215">
    <property type="component" value="Unassembled WGS sequence"/>
</dbReference>
<dbReference type="AlphaFoldDB" id="A0A3N4JCQ5"/>
<protein>
    <recommendedName>
        <fullName evidence="3">Myb-like domain-containing protein</fullName>
    </recommendedName>
</protein>
<reference evidence="1 2" key="1">
    <citation type="journal article" date="2018" name="Nat. Ecol. Evol.">
        <title>Pezizomycetes genomes reveal the molecular basis of ectomycorrhizal truffle lifestyle.</title>
        <authorList>
            <person name="Murat C."/>
            <person name="Payen T."/>
            <person name="Noel B."/>
            <person name="Kuo A."/>
            <person name="Morin E."/>
            <person name="Chen J."/>
            <person name="Kohler A."/>
            <person name="Krizsan K."/>
            <person name="Balestrini R."/>
            <person name="Da Silva C."/>
            <person name="Montanini B."/>
            <person name="Hainaut M."/>
            <person name="Levati E."/>
            <person name="Barry K.W."/>
            <person name="Belfiori B."/>
            <person name="Cichocki N."/>
            <person name="Clum A."/>
            <person name="Dockter R.B."/>
            <person name="Fauchery L."/>
            <person name="Guy J."/>
            <person name="Iotti M."/>
            <person name="Le Tacon F."/>
            <person name="Lindquist E.A."/>
            <person name="Lipzen A."/>
            <person name="Malagnac F."/>
            <person name="Mello A."/>
            <person name="Molinier V."/>
            <person name="Miyauchi S."/>
            <person name="Poulain J."/>
            <person name="Riccioni C."/>
            <person name="Rubini A."/>
            <person name="Sitrit Y."/>
            <person name="Splivallo R."/>
            <person name="Traeger S."/>
            <person name="Wang M."/>
            <person name="Zifcakova L."/>
            <person name="Wipf D."/>
            <person name="Zambonelli A."/>
            <person name="Paolocci F."/>
            <person name="Nowrousian M."/>
            <person name="Ottonello S."/>
            <person name="Baldrian P."/>
            <person name="Spatafora J.W."/>
            <person name="Henrissat B."/>
            <person name="Nagy L.G."/>
            <person name="Aury J.M."/>
            <person name="Wincker P."/>
            <person name="Grigoriev I.V."/>
            <person name="Bonfante P."/>
            <person name="Martin F.M."/>
        </authorList>
    </citation>
    <scope>NUCLEOTIDE SEQUENCE [LARGE SCALE GENOMIC DNA]</scope>
    <source>
        <strain evidence="1 2">120613-1</strain>
    </source>
</reference>
<keyword evidence="2" id="KW-1185">Reference proteome</keyword>
<proteinExistence type="predicted"/>
<organism evidence="1 2">
    <name type="scientific">Choiromyces venosus 120613-1</name>
    <dbReference type="NCBI Taxonomy" id="1336337"/>
    <lineage>
        <taxon>Eukaryota</taxon>
        <taxon>Fungi</taxon>
        <taxon>Dikarya</taxon>
        <taxon>Ascomycota</taxon>
        <taxon>Pezizomycotina</taxon>
        <taxon>Pezizomycetes</taxon>
        <taxon>Pezizales</taxon>
        <taxon>Tuberaceae</taxon>
        <taxon>Choiromyces</taxon>
    </lineage>
</organism>
<dbReference type="EMBL" id="ML120418">
    <property type="protein sequence ID" value="RPA96056.1"/>
    <property type="molecule type" value="Genomic_DNA"/>
</dbReference>
<evidence type="ECO:0008006" key="3">
    <source>
        <dbReference type="Google" id="ProtNLM"/>
    </source>
</evidence>
<sequence length="104" mass="11905">MPRNYSENSIWTKDETEKILQWLEDPENLEKIKKGSEITKKLVITEIAALIPTKDPVKVGYKYDNLLKSYRAAAKLNSQTGWGLSQLDLVEGKKSLGAKYEEFK</sequence>
<gene>
    <name evidence="1" type="ORF">L873DRAFT_1260435</name>
</gene>
<name>A0A3N4JCQ5_9PEZI</name>